<feature type="compositionally biased region" description="Polar residues" evidence="1">
    <location>
        <begin position="1"/>
        <end position="12"/>
    </location>
</feature>
<feature type="region of interest" description="Disordered" evidence="1">
    <location>
        <begin position="1"/>
        <end position="33"/>
    </location>
</feature>
<gene>
    <name evidence="2" type="ORF">OVA965_LOCUS45918</name>
    <name evidence="3" type="ORF">TMI583_LOCUS49916</name>
</gene>
<dbReference type="Proteomes" id="UP000677228">
    <property type="component" value="Unassembled WGS sequence"/>
</dbReference>
<accession>A0A8S2GB51</accession>
<reference evidence="2" key="1">
    <citation type="submission" date="2021-02" db="EMBL/GenBank/DDBJ databases">
        <authorList>
            <person name="Nowell W R."/>
        </authorList>
    </citation>
    <scope>NUCLEOTIDE SEQUENCE</scope>
</reference>
<dbReference type="EMBL" id="CAJNOK010077391">
    <property type="protein sequence ID" value="CAF1676664.1"/>
    <property type="molecule type" value="Genomic_DNA"/>
</dbReference>
<sequence>TTGGADSTTQQTNFKTSKSNLFNNSNSNVENTTYTNEPFSVLYQIEPAYLLRIMRTRLEAHRKEFNNRPKCVPSTRSPLCTHHCVVILAARILTVLCQDQTFQTKFISSKDNLNIIIEMLNINNDP</sequence>
<name>A0A8S2GB51_9BILA</name>
<protein>
    <submittedName>
        <fullName evidence="2">Uncharacterized protein</fullName>
    </submittedName>
</protein>
<evidence type="ECO:0000313" key="2">
    <source>
        <dbReference type="EMBL" id="CAF1676664.1"/>
    </source>
</evidence>
<feature type="non-terminal residue" evidence="2">
    <location>
        <position position="126"/>
    </location>
</feature>
<feature type="compositionally biased region" description="Low complexity" evidence="1">
    <location>
        <begin position="13"/>
        <end position="33"/>
    </location>
</feature>
<evidence type="ECO:0000256" key="1">
    <source>
        <dbReference type="SAM" id="MobiDB-lite"/>
    </source>
</evidence>
<dbReference type="AlphaFoldDB" id="A0A8S2GB51"/>
<evidence type="ECO:0000313" key="4">
    <source>
        <dbReference type="Proteomes" id="UP000677228"/>
    </source>
</evidence>
<organism evidence="2 4">
    <name type="scientific">Didymodactylos carnosus</name>
    <dbReference type="NCBI Taxonomy" id="1234261"/>
    <lineage>
        <taxon>Eukaryota</taxon>
        <taxon>Metazoa</taxon>
        <taxon>Spiralia</taxon>
        <taxon>Gnathifera</taxon>
        <taxon>Rotifera</taxon>
        <taxon>Eurotatoria</taxon>
        <taxon>Bdelloidea</taxon>
        <taxon>Philodinida</taxon>
        <taxon>Philodinidae</taxon>
        <taxon>Didymodactylos</taxon>
    </lineage>
</organism>
<dbReference type="EMBL" id="CAJOBA010113557">
    <property type="protein sequence ID" value="CAF4560815.1"/>
    <property type="molecule type" value="Genomic_DNA"/>
</dbReference>
<feature type="non-terminal residue" evidence="2">
    <location>
        <position position="1"/>
    </location>
</feature>
<comment type="caution">
    <text evidence="2">The sequence shown here is derived from an EMBL/GenBank/DDBJ whole genome shotgun (WGS) entry which is preliminary data.</text>
</comment>
<dbReference type="Proteomes" id="UP000682733">
    <property type="component" value="Unassembled WGS sequence"/>
</dbReference>
<proteinExistence type="predicted"/>
<evidence type="ECO:0000313" key="3">
    <source>
        <dbReference type="EMBL" id="CAF4560815.1"/>
    </source>
</evidence>